<dbReference type="GeneID" id="42307985"/>
<name>A0A1G8GPB9_ANEMI</name>
<dbReference type="Pfam" id="PF13427">
    <property type="entry name" value="AadA_C"/>
    <property type="match status" value="1"/>
</dbReference>
<proteinExistence type="predicted"/>
<dbReference type="OrthoDB" id="1933376at2"/>
<dbReference type="AlphaFoldDB" id="A0A1G8GPB9"/>
<evidence type="ECO:0000313" key="4">
    <source>
        <dbReference type="Proteomes" id="UP000182836"/>
    </source>
</evidence>
<protein>
    <recommendedName>
        <fullName evidence="2">Adenylyltransferase AadA C-terminal domain-containing protein</fullName>
    </recommendedName>
</protein>
<dbReference type="EMBL" id="FNED01000001">
    <property type="protein sequence ID" value="SDH96222.1"/>
    <property type="molecule type" value="Genomic_DNA"/>
</dbReference>
<evidence type="ECO:0000256" key="1">
    <source>
        <dbReference type="ARBA" id="ARBA00022679"/>
    </source>
</evidence>
<reference evidence="3 4" key="1">
    <citation type="submission" date="2016-10" db="EMBL/GenBank/DDBJ databases">
        <authorList>
            <person name="de Groot N.N."/>
        </authorList>
    </citation>
    <scope>NUCLEOTIDE SEQUENCE [LARGE SCALE GENOMIC DNA]</scope>
    <source>
        <strain evidence="3 4">DSM 2895</strain>
    </source>
</reference>
<sequence>MRSSKTIPIEVDVLLKKYTQLVRSALPTQIHGIYVYGSVALQAYEPSKSDIDFLTLLRSRPTKNDIITITNIHKKLTSMNSLAKRMDGMYIPTEDLGKPNDEIPPYVHLASGKARQGFWDNNAVTWWTVKQYGISIHGPEASHLNIPVCWSDVVETMKYNLHTYWRKKSQSHWLYLIDDVMADAVCTLCRILYTLECQNIFPKKQSVHFALDIVSANWHPLLLEAIDIRKGKKLAFHLPSRWQRAKATQSFIHYMIDLCTQKHF</sequence>
<evidence type="ECO:0000313" key="3">
    <source>
        <dbReference type="EMBL" id="SDH96222.1"/>
    </source>
</evidence>
<dbReference type="Gene3D" id="3.30.460.10">
    <property type="entry name" value="Beta Polymerase, domain 2"/>
    <property type="match status" value="1"/>
</dbReference>
<keyword evidence="1" id="KW-0808">Transferase</keyword>
<dbReference type="GO" id="GO:0016740">
    <property type="term" value="F:transferase activity"/>
    <property type="evidence" value="ECO:0007669"/>
    <property type="project" value="UniProtKB-KW"/>
</dbReference>
<organism evidence="3 4">
    <name type="scientific">Aneurinibacillus migulanus</name>
    <name type="common">Bacillus migulanus</name>
    <dbReference type="NCBI Taxonomy" id="47500"/>
    <lineage>
        <taxon>Bacteria</taxon>
        <taxon>Bacillati</taxon>
        <taxon>Bacillota</taxon>
        <taxon>Bacilli</taxon>
        <taxon>Bacillales</taxon>
        <taxon>Paenibacillaceae</taxon>
        <taxon>Aneurinibacillus group</taxon>
        <taxon>Aneurinibacillus</taxon>
    </lineage>
</organism>
<dbReference type="RefSeq" id="WP_052812323.1">
    <property type="nucleotide sequence ID" value="NZ_BJOA01000027.1"/>
</dbReference>
<accession>A0A1G8GPB9</accession>
<dbReference type="InterPro" id="IPR025184">
    <property type="entry name" value="AadA_C"/>
</dbReference>
<dbReference type="InterPro" id="IPR043519">
    <property type="entry name" value="NT_sf"/>
</dbReference>
<feature type="domain" description="Adenylyltransferase AadA C-terminal" evidence="2">
    <location>
        <begin position="177"/>
        <end position="255"/>
    </location>
</feature>
<dbReference type="Proteomes" id="UP000182836">
    <property type="component" value="Unassembled WGS sequence"/>
</dbReference>
<dbReference type="SUPFAM" id="SSF81301">
    <property type="entry name" value="Nucleotidyltransferase"/>
    <property type="match status" value="1"/>
</dbReference>
<gene>
    <name evidence="3" type="ORF">SAMN04487909_10156</name>
</gene>
<evidence type="ECO:0000259" key="2">
    <source>
        <dbReference type="Pfam" id="PF13427"/>
    </source>
</evidence>